<feature type="transmembrane region" description="Helical" evidence="6">
    <location>
        <begin position="259"/>
        <end position="278"/>
    </location>
</feature>
<feature type="transmembrane region" description="Helical" evidence="6">
    <location>
        <begin position="41"/>
        <end position="60"/>
    </location>
</feature>
<evidence type="ECO:0000256" key="5">
    <source>
        <dbReference type="ARBA" id="ARBA00023136"/>
    </source>
</evidence>
<keyword evidence="2" id="KW-1003">Cell membrane</keyword>
<evidence type="ECO:0000313" key="7">
    <source>
        <dbReference type="EMBL" id="SUZ48722.1"/>
    </source>
</evidence>
<evidence type="ECO:0000256" key="4">
    <source>
        <dbReference type="ARBA" id="ARBA00022989"/>
    </source>
</evidence>
<dbReference type="PANTHER" id="PTHR33529:SF8">
    <property type="entry name" value="PERMEASE, YJGP_YJGQ FAMILY"/>
    <property type="match status" value="1"/>
</dbReference>
<reference evidence="7" key="1">
    <citation type="submission" date="2018-05" db="EMBL/GenBank/DDBJ databases">
        <authorList>
            <person name="Lanie J.A."/>
            <person name="Ng W.-L."/>
            <person name="Kazmierczak K.M."/>
            <person name="Andrzejewski T.M."/>
            <person name="Davidsen T.M."/>
            <person name="Wayne K.J."/>
            <person name="Tettelin H."/>
            <person name="Glass J.I."/>
            <person name="Rusch D."/>
            <person name="Podicherti R."/>
            <person name="Tsui H.-C.T."/>
            <person name="Winkler M.E."/>
        </authorList>
    </citation>
    <scope>NUCLEOTIDE SEQUENCE</scope>
</reference>
<evidence type="ECO:0000256" key="2">
    <source>
        <dbReference type="ARBA" id="ARBA00022475"/>
    </source>
</evidence>
<dbReference type="Pfam" id="PF03739">
    <property type="entry name" value="LptF_LptG"/>
    <property type="match status" value="1"/>
</dbReference>
<keyword evidence="5 6" id="KW-0472">Membrane</keyword>
<protein>
    <recommendedName>
        <fullName evidence="8">Permease YjgP/YjgQ family protein</fullName>
    </recommendedName>
</protein>
<gene>
    <name evidence="7" type="ORF">METZ01_LOCUS1576</name>
</gene>
<organism evidence="7">
    <name type="scientific">marine metagenome</name>
    <dbReference type="NCBI Taxonomy" id="408172"/>
    <lineage>
        <taxon>unclassified sequences</taxon>
        <taxon>metagenomes</taxon>
        <taxon>ecological metagenomes</taxon>
    </lineage>
</organism>
<comment type="subcellular location">
    <subcellularLocation>
        <location evidence="1">Cell membrane</location>
        <topology evidence="1">Multi-pass membrane protein</topology>
    </subcellularLocation>
</comment>
<evidence type="ECO:0000256" key="6">
    <source>
        <dbReference type="SAM" id="Phobius"/>
    </source>
</evidence>
<dbReference type="GO" id="GO:0043190">
    <property type="term" value="C:ATP-binding cassette (ABC) transporter complex"/>
    <property type="evidence" value="ECO:0007669"/>
    <property type="project" value="TreeGrafter"/>
</dbReference>
<name>A0A381N278_9ZZZZ</name>
<sequence length="340" mass="39992">MLLLFIPIGILVDVSEKIDKFKEFDVPFNEIVSYYMDFVWYFGNTLYPLFVFLSVVWFTSKIANNSEIIAILSSGISFNRYLRPFMIASSIIAIIAFYSGMFIVPEKNKSYNEFSYKYLKKGKKSRTTSKIYKQIDENDFVYVSNYNPTRELAYDFSYEHFEENILKYKISARNIRWIKEDSIYRLMDYFKRSFIGDNQFIQSKKVLDTIFSFKINELSSLNYMAETQNFFELNKFIKQEKESGSPLINNHLLVRHKRWSLPLSTFVLTLLAVSASSFKRREGMGVNLAFGIIMAFTFVFFDKFFSVMVVKSGLSPFLGAWIPNFIFLTLAIYFLKYAKK</sequence>
<feature type="transmembrane region" description="Helical" evidence="6">
    <location>
        <begin position="285"/>
        <end position="305"/>
    </location>
</feature>
<keyword evidence="3 6" id="KW-0812">Transmembrane</keyword>
<feature type="transmembrane region" description="Helical" evidence="6">
    <location>
        <begin position="317"/>
        <end position="335"/>
    </location>
</feature>
<feature type="transmembrane region" description="Helical" evidence="6">
    <location>
        <begin position="81"/>
        <end position="104"/>
    </location>
</feature>
<dbReference type="GO" id="GO:0015920">
    <property type="term" value="P:lipopolysaccharide transport"/>
    <property type="evidence" value="ECO:0007669"/>
    <property type="project" value="TreeGrafter"/>
</dbReference>
<dbReference type="EMBL" id="UINC01000082">
    <property type="protein sequence ID" value="SUZ48722.1"/>
    <property type="molecule type" value="Genomic_DNA"/>
</dbReference>
<keyword evidence="4 6" id="KW-1133">Transmembrane helix</keyword>
<evidence type="ECO:0000256" key="3">
    <source>
        <dbReference type="ARBA" id="ARBA00022692"/>
    </source>
</evidence>
<dbReference type="AlphaFoldDB" id="A0A381N278"/>
<evidence type="ECO:0008006" key="8">
    <source>
        <dbReference type="Google" id="ProtNLM"/>
    </source>
</evidence>
<evidence type="ECO:0000256" key="1">
    <source>
        <dbReference type="ARBA" id="ARBA00004651"/>
    </source>
</evidence>
<proteinExistence type="predicted"/>
<dbReference type="PANTHER" id="PTHR33529">
    <property type="entry name" value="SLR0882 PROTEIN-RELATED"/>
    <property type="match status" value="1"/>
</dbReference>
<dbReference type="InterPro" id="IPR005495">
    <property type="entry name" value="LptG/LptF_permease"/>
</dbReference>
<accession>A0A381N278</accession>